<dbReference type="GeneID" id="37031507"/>
<gene>
    <name evidence="2" type="ORF">BDZ90DRAFT_56688</name>
</gene>
<feature type="compositionally biased region" description="Low complexity" evidence="1">
    <location>
        <begin position="27"/>
        <end position="43"/>
    </location>
</feature>
<dbReference type="STRING" id="1569628.A0A316UNU1"/>
<dbReference type="AlphaFoldDB" id="A0A316UNU1"/>
<sequence>MSPSPSSSPPAKPVAIRDRVKAFERLGAGSSPPSSSSTSAGPAFSGGAGIARTSSVPRSRESSTPLYSPSVAQADVDPLAEFGALPTKPAVAAYSSLPLTSSSSSSRNLAASAHTVSSSPTPAFDAFASATSLRKTNSGTSLRDFTEASLPRARNGRTAFGQQSSSQSSVSGKVPLPPPGGDDSTSAGGSGAVSPTTQYKGSPALPPRPAFGQHSSPVPRARSSTTHSNFDPLPPPVHRSSIGSLGSSSSSKNPLDDEEDNYGLSLHPMLHPVSSPTSSRAPSRGSNRSATASPAPRGRLAGDGNASLTPGADIRLQPPTPSPERRAISGAAAGGAAPDLPPRRSSGEQDSQASTSPTSPYSARSSSSGKQPPALPRRMPAAPPVSYKPRIPSAGGAGGATTAVTSAVASKVPPPPTASASVPAPIRGRHSPSASTGSSPTTSASATLGLGHRPTRSTGPTTGLASSFSPSSSPPTSKSAVTHFLPPPTRTRASSTGPSNGLARPRSRTESNPTTPQMGPTTLPPGTPPRTPRGTAASGNAKGLGIGLPPVRTSALTSTGKSNVASKPTRSMAPRNAAYRALYESLWDREMAALCKRRQEKRVSVPSSSQMPPGLVRNIWTRSRLPSTTLANIWAAAMAYDRDSMAVLSPSADDNTPRGQGKAKTRGLSKEAFVRGTSAIDGELAWRASRRATRAQTQAGVRGRRTPTDSTPRASVSMAGGGGRSASSPTSSFKPSAAGVGVVGENGPLPAVRRKLPPPLPPQAH</sequence>
<feature type="compositionally biased region" description="Polar residues" evidence="1">
    <location>
        <begin position="129"/>
        <end position="143"/>
    </location>
</feature>
<dbReference type="Proteomes" id="UP000245884">
    <property type="component" value="Unassembled WGS sequence"/>
</dbReference>
<feature type="region of interest" description="Disordered" evidence="1">
    <location>
        <begin position="649"/>
        <end position="668"/>
    </location>
</feature>
<feature type="region of interest" description="Disordered" evidence="1">
    <location>
        <begin position="689"/>
        <end position="765"/>
    </location>
</feature>
<feature type="compositionally biased region" description="Polar residues" evidence="1">
    <location>
        <begin position="274"/>
        <end position="292"/>
    </location>
</feature>
<organism evidence="2 3">
    <name type="scientific">Jaminaea rosea</name>
    <dbReference type="NCBI Taxonomy" id="1569628"/>
    <lineage>
        <taxon>Eukaryota</taxon>
        <taxon>Fungi</taxon>
        <taxon>Dikarya</taxon>
        <taxon>Basidiomycota</taxon>
        <taxon>Ustilaginomycotina</taxon>
        <taxon>Exobasidiomycetes</taxon>
        <taxon>Microstromatales</taxon>
        <taxon>Microstromatales incertae sedis</taxon>
        <taxon>Jaminaea</taxon>
    </lineage>
</organism>
<evidence type="ECO:0000256" key="1">
    <source>
        <dbReference type="SAM" id="MobiDB-lite"/>
    </source>
</evidence>
<feature type="region of interest" description="Disordered" evidence="1">
    <location>
        <begin position="22"/>
        <end position="70"/>
    </location>
</feature>
<proteinExistence type="predicted"/>
<feature type="compositionally biased region" description="Low complexity" evidence="1">
    <location>
        <begin position="181"/>
        <end position="196"/>
    </location>
</feature>
<feature type="compositionally biased region" description="Low complexity" evidence="1">
    <location>
        <begin position="466"/>
        <end position="479"/>
    </location>
</feature>
<evidence type="ECO:0000313" key="2">
    <source>
        <dbReference type="EMBL" id="PWN26021.1"/>
    </source>
</evidence>
<reference evidence="2 3" key="1">
    <citation type="journal article" date="2018" name="Mol. Biol. Evol.">
        <title>Broad Genomic Sampling Reveals a Smut Pathogenic Ancestry of the Fungal Clade Ustilaginomycotina.</title>
        <authorList>
            <person name="Kijpornyongpan T."/>
            <person name="Mondo S.J."/>
            <person name="Barry K."/>
            <person name="Sandor L."/>
            <person name="Lee J."/>
            <person name="Lipzen A."/>
            <person name="Pangilinan J."/>
            <person name="LaButti K."/>
            <person name="Hainaut M."/>
            <person name="Henrissat B."/>
            <person name="Grigoriev I.V."/>
            <person name="Spatafora J.W."/>
            <person name="Aime M.C."/>
        </authorList>
    </citation>
    <scope>NUCLEOTIDE SEQUENCE [LARGE SCALE GENOMIC DNA]</scope>
    <source>
        <strain evidence="2 3">MCA 5214</strain>
    </source>
</reference>
<feature type="compositionally biased region" description="Low complexity" evidence="1">
    <location>
        <begin position="240"/>
        <end position="251"/>
    </location>
</feature>
<dbReference type="OrthoDB" id="10045710at2759"/>
<protein>
    <submittedName>
        <fullName evidence="2">Uncharacterized protein</fullName>
    </submittedName>
</protein>
<feature type="compositionally biased region" description="Low complexity" evidence="1">
    <location>
        <begin position="400"/>
        <end position="411"/>
    </location>
</feature>
<evidence type="ECO:0000313" key="3">
    <source>
        <dbReference type="Proteomes" id="UP000245884"/>
    </source>
</evidence>
<keyword evidence="3" id="KW-1185">Reference proteome</keyword>
<name>A0A316UNU1_9BASI</name>
<dbReference type="RefSeq" id="XP_025360633.1">
    <property type="nucleotide sequence ID" value="XM_025509684.1"/>
</dbReference>
<feature type="compositionally biased region" description="Low complexity" evidence="1">
    <location>
        <begin position="418"/>
        <end position="450"/>
    </location>
</feature>
<feature type="compositionally biased region" description="Polar residues" evidence="1">
    <location>
        <begin position="52"/>
        <end position="70"/>
    </location>
</feature>
<accession>A0A316UNU1</accession>
<feature type="compositionally biased region" description="Polar residues" evidence="1">
    <location>
        <begin position="554"/>
        <end position="569"/>
    </location>
</feature>
<feature type="compositionally biased region" description="Low complexity" evidence="1">
    <location>
        <begin position="97"/>
        <end position="113"/>
    </location>
</feature>
<feature type="compositionally biased region" description="Low complexity" evidence="1">
    <location>
        <begin position="351"/>
        <end position="368"/>
    </location>
</feature>
<feature type="compositionally biased region" description="Low complexity" evidence="1">
    <location>
        <begin position="725"/>
        <end position="738"/>
    </location>
</feature>
<dbReference type="EMBL" id="KZ819673">
    <property type="protein sequence ID" value="PWN26021.1"/>
    <property type="molecule type" value="Genomic_DNA"/>
</dbReference>
<feature type="compositionally biased region" description="Low complexity" evidence="1">
    <location>
        <begin position="162"/>
        <end position="171"/>
    </location>
</feature>
<feature type="region of interest" description="Disordered" evidence="1">
    <location>
        <begin position="97"/>
        <end position="571"/>
    </location>
</feature>
<feature type="compositionally biased region" description="Pro residues" evidence="1">
    <location>
        <begin position="522"/>
        <end position="531"/>
    </location>
</feature>
<feature type="compositionally biased region" description="Polar residues" evidence="1">
    <location>
        <begin position="456"/>
        <end position="465"/>
    </location>
</feature>